<protein>
    <recommendedName>
        <fullName evidence="4">Transglutaminase-like domain-containing protein</fullName>
    </recommendedName>
</protein>
<evidence type="ECO:0000313" key="2">
    <source>
        <dbReference type="EMBL" id="MCQ1538839.1"/>
    </source>
</evidence>
<feature type="coiled-coil region" evidence="1">
    <location>
        <begin position="265"/>
        <end position="299"/>
    </location>
</feature>
<dbReference type="RefSeq" id="WP_255332792.1">
    <property type="nucleotide sequence ID" value="NZ_VOTZ01000015.1"/>
</dbReference>
<dbReference type="PROSITE" id="PS51257">
    <property type="entry name" value="PROKAR_LIPOPROTEIN"/>
    <property type="match status" value="1"/>
</dbReference>
<gene>
    <name evidence="2" type="ORF">FTO68_07550</name>
</gene>
<proteinExistence type="predicted"/>
<evidence type="ECO:0000256" key="1">
    <source>
        <dbReference type="SAM" id="Coils"/>
    </source>
</evidence>
<keyword evidence="1" id="KW-0175">Coiled coil</keyword>
<organism evidence="2 3">
    <name type="scientific">Methanocalculus taiwanensis</name>
    <dbReference type="NCBI Taxonomy" id="106207"/>
    <lineage>
        <taxon>Archaea</taxon>
        <taxon>Methanobacteriati</taxon>
        <taxon>Methanobacteriota</taxon>
        <taxon>Stenosarchaea group</taxon>
        <taxon>Methanomicrobia</taxon>
        <taxon>Methanomicrobiales</taxon>
        <taxon>Methanocalculaceae</taxon>
        <taxon>Methanocalculus</taxon>
    </lineage>
</organism>
<evidence type="ECO:0008006" key="4">
    <source>
        <dbReference type="Google" id="ProtNLM"/>
    </source>
</evidence>
<reference evidence="2 3" key="1">
    <citation type="submission" date="2019-08" db="EMBL/GenBank/DDBJ databases">
        <authorList>
            <person name="Chen S.-C."/>
            <person name="Lai M.-C."/>
            <person name="You Y.-T."/>
        </authorList>
    </citation>
    <scope>NUCLEOTIDE SEQUENCE [LARGE SCALE GENOMIC DNA]</scope>
    <source>
        <strain evidence="2 3">P2F9704a</strain>
    </source>
</reference>
<dbReference type="EMBL" id="VOTZ01000015">
    <property type="protein sequence ID" value="MCQ1538839.1"/>
    <property type="molecule type" value="Genomic_DNA"/>
</dbReference>
<accession>A0ABD4TKX1</accession>
<name>A0ABD4TKX1_9EURY</name>
<dbReference type="Proteomes" id="UP001524383">
    <property type="component" value="Unassembled WGS sequence"/>
</dbReference>
<dbReference type="AlphaFoldDB" id="A0ABD4TKX1"/>
<keyword evidence="3" id="KW-1185">Reference proteome</keyword>
<evidence type="ECO:0000313" key="3">
    <source>
        <dbReference type="Proteomes" id="UP001524383"/>
    </source>
</evidence>
<sequence>MTHRFIIFGLLLLFCTTTGCVQPDMVPPSISPIRTDAPALVMSHEFLFEESRVTLSVPLDQSVYYGAMDADKQIYLYSDLSDQNWLPIYYTAFIDDPNQEAFFSDLIRALRTLRSDLSLDDDRYLELCTVFIQSLPYDDDTTLIEPKFPIETYGDLTGDCDDKSLLLAGILSREGFSVALLLYSEESHMAVGIHADGCRDIGDGYAYIETTKHHFVGIVPDSLTGDVVLASKPLIIPIGDGTIGYGRCDQTIVLSDLLTYCRGEIDRLNRDMERELAIISEMNSELASLKDEMDALIRQGRYSEYNQQVPVYNGMIERYNSRLESYNHLVRSTERYIAIHNRIIGRTYDRQGLYHEMLQEGVIAEMGARM</sequence>
<dbReference type="PANTHER" id="PTHR39327:SF1">
    <property type="entry name" value="BLR5470 PROTEIN"/>
    <property type="match status" value="1"/>
</dbReference>
<dbReference type="Gene3D" id="3.10.620.30">
    <property type="match status" value="1"/>
</dbReference>
<dbReference type="InterPro" id="IPR010319">
    <property type="entry name" value="Transglutaminase-like_Cys_pept"/>
</dbReference>
<dbReference type="PANTHER" id="PTHR39327">
    <property type="match status" value="1"/>
</dbReference>
<comment type="caution">
    <text evidence="2">The sequence shown here is derived from an EMBL/GenBank/DDBJ whole genome shotgun (WGS) entry which is preliminary data.</text>
</comment>